<dbReference type="GO" id="GO:0005794">
    <property type="term" value="C:Golgi apparatus"/>
    <property type="evidence" value="ECO:0007669"/>
    <property type="project" value="TreeGrafter"/>
</dbReference>
<dbReference type="OrthoDB" id="10446528at2759"/>
<dbReference type="InterPro" id="IPR053250">
    <property type="entry name" value="Glycosyltransferase_77"/>
</dbReference>
<organism evidence="4 5">
    <name type="scientific">Chrysochromulina tobinii</name>
    <dbReference type="NCBI Taxonomy" id="1460289"/>
    <lineage>
        <taxon>Eukaryota</taxon>
        <taxon>Haptista</taxon>
        <taxon>Haptophyta</taxon>
        <taxon>Prymnesiophyceae</taxon>
        <taxon>Prymnesiales</taxon>
        <taxon>Chrysochromulinaceae</taxon>
        <taxon>Chrysochromulina</taxon>
    </lineage>
</organism>
<dbReference type="Proteomes" id="UP000037460">
    <property type="component" value="Unassembled WGS sequence"/>
</dbReference>
<dbReference type="EMBL" id="JWZX01003074">
    <property type="protein sequence ID" value="KOO24610.1"/>
    <property type="molecule type" value="Genomic_DNA"/>
</dbReference>
<feature type="signal peptide" evidence="2">
    <location>
        <begin position="1"/>
        <end position="25"/>
    </location>
</feature>
<feature type="region of interest" description="Disordered" evidence="1">
    <location>
        <begin position="155"/>
        <end position="175"/>
    </location>
</feature>
<feature type="domain" description="Nucleotide-diphospho-sugar transferase" evidence="3">
    <location>
        <begin position="247"/>
        <end position="495"/>
    </location>
</feature>
<sequence length="823" mass="88652">MVLVMTLSSVSVLLLLAGNQRPTTTFRDYRPAASEIWATAAVAVSSAGDTLTEAAAGAVSAASEAAQAAVDAASSAFTPGTASTSEDPTKAAILGFAASEAQRSRGSTESAADDPATWCRAAAREHGVQVGVSWGTLSETQQREWTDNRCDQRVRPARGWGEGTSATSPAGAADAAPSGAAGTAVAGASACNRDHSKALQPTDLLCRVPVGELAFVSLANAAYGELAINWALLLLPVLERVGHGDRAVIASLDAEGVAMFTKRKLPTMSTSGFGGITFDTRGAFKGQMDGFRWRTGAFREYGVTKAAVIIWLLRSGRDVCMSDVDAAWISTPYALMQTVPEADVLSGTDCLHVPWDADRSPRKNTVKNCGHQSGSDASAWFNTGVMIFRARARTIDLMIEWRDLMDSIKGDAQIDDQLTFNQLIGTVWAQGRNLKDRFKQFYPLKPASADGRVVFDGNGTRRVHAVPASAFCSAHVYHVQQSADPKACLVLHLTFVEGWPKNPAKYWRLREAGLLAVRPEPFDGKYLSFTPPQPRLIPPERQLPDPPKTSDGKGWSVANALLWSPRLAAHLHLIDRHIAALRNAIGIARALGRQLVMPRMLCLCERAEGPTAILPQCTIEGASTPVPHVCPLESVYDVARVENIWHRNYLQLRPWTFLNNTIHPAPTGSRPFDLAADVLTVRWHAEGVAAAALSSDRIREHAASTKELTIARGLSDVQLQQAVAEAGVSDARVIHLESAEGVFGGFEAVGATNDFQKAIMSDLLGGWSATWCCTSWNKPAGTLKFKRPLVLPSGRGARGPKVVHDLPEKRECYWQDQSDCNLI</sequence>
<keyword evidence="4" id="KW-0808">Transferase</keyword>
<dbReference type="Pfam" id="PF03407">
    <property type="entry name" value="Nucleotid_trans"/>
    <property type="match status" value="1"/>
</dbReference>
<evidence type="ECO:0000259" key="3">
    <source>
        <dbReference type="Pfam" id="PF03407"/>
    </source>
</evidence>
<comment type="caution">
    <text evidence="4">The sequence shown here is derived from an EMBL/GenBank/DDBJ whole genome shotgun (WGS) entry which is preliminary data.</text>
</comment>
<dbReference type="PANTHER" id="PTHR46936:SF1">
    <property type="entry name" value="ARABINOSYLTRANSFERASE XEG113"/>
    <property type="match status" value="1"/>
</dbReference>
<keyword evidence="5" id="KW-1185">Reference proteome</keyword>
<dbReference type="GO" id="GO:0052636">
    <property type="term" value="F:arabinosyltransferase activity"/>
    <property type="evidence" value="ECO:0007669"/>
    <property type="project" value="TreeGrafter"/>
</dbReference>
<evidence type="ECO:0000313" key="5">
    <source>
        <dbReference type="Proteomes" id="UP000037460"/>
    </source>
</evidence>
<dbReference type="PANTHER" id="PTHR46936">
    <property type="entry name" value="ARABINOSYLTRANSFERASE XEG113"/>
    <property type="match status" value="1"/>
</dbReference>
<evidence type="ECO:0000256" key="2">
    <source>
        <dbReference type="SAM" id="SignalP"/>
    </source>
</evidence>
<name>A0A0M0JDR3_9EUKA</name>
<dbReference type="InterPro" id="IPR005069">
    <property type="entry name" value="Nucl-diP-sugar_transferase"/>
</dbReference>
<dbReference type="AlphaFoldDB" id="A0A0M0JDR3"/>
<proteinExistence type="predicted"/>
<protein>
    <submittedName>
        <fullName evidence="4">Glycosyltransferase family 77 protein</fullName>
    </submittedName>
</protein>
<feature type="chain" id="PRO_5005601763" evidence="2">
    <location>
        <begin position="26"/>
        <end position="823"/>
    </location>
</feature>
<accession>A0A0M0JDR3</accession>
<evidence type="ECO:0000256" key="1">
    <source>
        <dbReference type="SAM" id="MobiDB-lite"/>
    </source>
</evidence>
<evidence type="ECO:0000313" key="4">
    <source>
        <dbReference type="EMBL" id="KOO24610.1"/>
    </source>
</evidence>
<keyword evidence="2" id="KW-0732">Signal</keyword>
<gene>
    <name evidence="4" type="ORF">Ctob_011147</name>
</gene>
<feature type="compositionally biased region" description="Low complexity" evidence="1">
    <location>
        <begin position="163"/>
        <end position="175"/>
    </location>
</feature>
<reference evidence="5" key="1">
    <citation type="journal article" date="2015" name="PLoS Genet.">
        <title>Genome Sequence and Transcriptome Analyses of Chrysochromulina tobin: Metabolic Tools for Enhanced Algal Fitness in the Prominent Order Prymnesiales (Haptophyceae).</title>
        <authorList>
            <person name="Hovde B.T."/>
            <person name="Deodato C.R."/>
            <person name="Hunsperger H.M."/>
            <person name="Ryken S.A."/>
            <person name="Yost W."/>
            <person name="Jha R.K."/>
            <person name="Patterson J."/>
            <person name="Monnat R.J. Jr."/>
            <person name="Barlow S.B."/>
            <person name="Starkenburg S.R."/>
            <person name="Cattolico R.A."/>
        </authorList>
    </citation>
    <scope>NUCLEOTIDE SEQUENCE</scope>
    <source>
        <strain evidence="5">CCMP291</strain>
    </source>
</reference>